<dbReference type="InterPro" id="IPR036188">
    <property type="entry name" value="FAD/NAD-bd_sf"/>
</dbReference>
<comment type="similarity">
    <text evidence="1">Belongs to the GMC oxidoreductase family.</text>
</comment>
<accession>A0A0G2GCM0</accession>
<dbReference type="InterPro" id="IPR000172">
    <property type="entry name" value="GMC_OxRdtase_N"/>
</dbReference>
<dbReference type="SUPFAM" id="SSF51905">
    <property type="entry name" value="FAD/NAD(P)-binding domain"/>
    <property type="match status" value="1"/>
</dbReference>
<feature type="domain" description="Glucose-methanol-choline oxidoreductase N-terminal" evidence="3">
    <location>
        <begin position="178"/>
        <end position="192"/>
    </location>
</feature>
<dbReference type="PIRSF" id="PIRSF000137">
    <property type="entry name" value="Alcohol_oxidase"/>
    <property type="match status" value="1"/>
</dbReference>
<dbReference type="GO" id="GO:0016614">
    <property type="term" value="F:oxidoreductase activity, acting on CH-OH group of donors"/>
    <property type="evidence" value="ECO:0007669"/>
    <property type="project" value="InterPro"/>
</dbReference>
<dbReference type="EMBL" id="LAQI01000215">
    <property type="protein sequence ID" value="KKY14825.1"/>
    <property type="molecule type" value="Genomic_DNA"/>
</dbReference>
<organism evidence="4 5">
    <name type="scientific">Diplodia seriata</name>
    <dbReference type="NCBI Taxonomy" id="420778"/>
    <lineage>
        <taxon>Eukaryota</taxon>
        <taxon>Fungi</taxon>
        <taxon>Dikarya</taxon>
        <taxon>Ascomycota</taxon>
        <taxon>Pezizomycotina</taxon>
        <taxon>Dothideomycetes</taxon>
        <taxon>Dothideomycetes incertae sedis</taxon>
        <taxon>Botryosphaeriales</taxon>
        <taxon>Botryosphaeriaceae</taxon>
        <taxon>Diplodia</taxon>
    </lineage>
</organism>
<dbReference type="AlphaFoldDB" id="A0A0G2GCM0"/>
<reference evidence="4 5" key="1">
    <citation type="submission" date="2015-03" db="EMBL/GenBank/DDBJ databases">
        <authorList>
            <person name="Morales-Cruz A."/>
            <person name="Amrine K.C."/>
            <person name="Cantu D."/>
        </authorList>
    </citation>
    <scope>NUCLEOTIDE SEQUENCE [LARGE SCALE GENOMIC DNA]</scope>
    <source>
        <strain evidence="4">DS831</strain>
    </source>
</reference>
<dbReference type="PANTHER" id="PTHR11552">
    <property type="entry name" value="GLUCOSE-METHANOL-CHOLINE GMC OXIDOREDUCTASE"/>
    <property type="match status" value="1"/>
</dbReference>
<keyword evidence="2" id="KW-0325">Glycoprotein</keyword>
<dbReference type="Pfam" id="PF00732">
    <property type="entry name" value="GMC_oxred_N"/>
    <property type="match status" value="1"/>
</dbReference>
<dbReference type="PANTHER" id="PTHR11552:SF138">
    <property type="entry name" value="DEHYDROGENASE PKFF-RELATED"/>
    <property type="match status" value="1"/>
</dbReference>
<name>A0A0G2GCM0_9PEZI</name>
<dbReference type="InterPro" id="IPR012132">
    <property type="entry name" value="GMC_OxRdtase"/>
</dbReference>
<dbReference type="Pfam" id="PF05199">
    <property type="entry name" value="GMC_oxred_C"/>
    <property type="match status" value="1"/>
</dbReference>
<dbReference type="Gene3D" id="3.50.50.60">
    <property type="entry name" value="FAD/NAD(P)-binding domain"/>
    <property type="match status" value="1"/>
</dbReference>
<sequence>MIHHRGSEQSYQQWADIVGDDSYTYQNLEPYFQRAVTFTPPNNEKRGANVTSQYDPSAFATPGGPVQVGYTNYVSPFSTWLEKALLAVGLKKTAGFSNGQLLGTHYTQTTIRASDQTRSASDAYIKNALANPNLAVYTHTLAQRILLDANNTATGVAVESGGLTSTIHASAEVILAAGAFQSPQLLMVSGVGPRSTLETHGIAVRVDAPGVGQNMWDHVMFGPAYEVGVDTLDRTLHDPVALAGALVDYAVGADGVLSSNVVELLGWEKLPAALRANFSRETVDALAAFPDDWPEVELISANGFIGDFALPVLQQPLDGMQYATILGALVAPTSRGTVTIASPSASDPPVIDPAWLTSPADQQVAVALFRRLRQIWASGPMREIRIGDEEYWPGSGVESDEDVLEVCVAVVAAGASVEYNL</sequence>
<dbReference type="GO" id="GO:0044550">
    <property type="term" value="P:secondary metabolite biosynthetic process"/>
    <property type="evidence" value="ECO:0007669"/>
    <property type="project" value="TreeGrafter"/>
</dbReference>
<evidence type="ECO:0000256" key="2">
    <source>
        <dbReference type="ARBA" id="ARBA00023180"/>
    </source>
</evidence>
<evidence type="ECO:0000313" key="5">
    <source>
        <dbReference type="Proteomes" id="UP000034182"/>
    </source>
</evidence>
<comment type="caution">
    <text evidence="4">The sequence shown here is derived from an EMBL/GenBank/DDBJ whole genome shotgun (WGS) entry which is preliminary data.</text>
</comment>
<dbReference type="GO" id="GO:0050660">
    <property type="term" value="F:flavin adenine dinucleotide binding"/>
    <property type="evidence" value="ECO:0007669"/>
    <property type="project" value="InterPro"/>
</dbReference>
<proteinExistence type="inferred from homology"/>
<reference evidence="4 5" key="2">
    <citation type="submission" date="2015-05" db="EMBL/GenBank/DDBJ databases">
        <title>Distinctive expansion of gene families associated with plant cell wall degradation and secondary metabolism in the genomes of grapevine trunk pathogens.</title>
        <authorList>
            <person name="Lawrence D.P."/>
            <person name="Travadon R."/>
            <person name="Rolshausen P.E."/>
            <person name="Baumgartner K."/>
        </authorList>
    </citation>
    <scope>NUCLEOTIDE SEQUENCE [LARGE SCALE GENOMIC DNA]</scope>
    <source>
        <strain evidence="4">DS831</strain>
    </source>
</reference>
<dbReference type="SUPFAM" id="SSF54373">
    <property type="entry name" value="FAD-linked reductases, C-terminal domain"/>
    <property type="match status" value="1"/>
</dbReference>
<protein>
    <submittedName>
        <fullName evidence="4">Putative choline dehydrogenase</fullName>
    </submittedName>
</protein>
<gene>
    <name evidence="4" type="ORF">UCDDS831_g08003</name>
</gene>
<evidence type="ECO:0000313" key="4">
    <source>
        <dbReference type="EMBL" id="KKY14825.1"/>
    </source>
</evidence>
<dbReference type="InterPro" id="IPR007867">
    <property type="entry name" value="GMC_OxRtase_C"/>
</dbReference>
<dbReference type="Proteomes" id="UP000034182">
    <property type="component" value="Unassembled WGS sequence"/>
</dbReference>
<evidence type="ECO:0000259" key="3">
    <source>
        <dbReference type="PROSITE" id="PS00624"/>
    </source>
</evidence>
<evidence type="ECO:0000256" key="1">
    <source>
        <dbReference type="ARBA" id="ARBA00010790"/>
    </source>
</evidence>
<dbReference type="Gene3D" id="3.30.560.10">
    <property type="entry name" value="Glucose Oxidase, domain 3"/>
    <property type="match status" value="1"/>
</dbReference>
<dbReference type="PROSITE" id="PS00624">
    <property type="entry name" value="GMC_OXRED_2"/>
    <property type="match status" value="1"/>
</dbReference>